<dbReference type="Gene3D" id="3.40.630.30">
    <property type="match status" value="1"/>
</dbReference>
<dbReference type="CDD" id="cd04301">
    <property type="entry name" value="NAT_SF"/>
    <property type="match status" value="1"/>
</dbReference>
<evidence type="ECO:0000313" key="4">
    <source>
        <dbReference type="EMBL" id="MCW7753495.1"/>
    </source>
</evidence>
<dbReference type="EC" id="2.3.1.-" evidence="4"/>
<accession>A0ABT3N7S0</accession>
<comment type="caution">
    <text evidence="4">The sequence shown here is derived from an EMBL/GenBank/DDBJ whole genome shotgun (WGS) entry which is preliminary data.</text>
</comment>
<reference evidence="4 5" key="1">
    <citation type="submission" date="2022-11" db="EMBL/GenBank/DDBJ databases">
        <title>Desulfobotulus tamanensis H1 sp. nov. - anaerobic, alkaliphilic, sulphate reducing bacterium isolated from terrestrial mud volcano.</title>
        <authorList>
            <person name="Frolova A."/>
            <person name="Merkel A.Y."/>
            <person name="Slobodkin A.I."/>
        </authorList>
    </citation>
    <scope>NUCLEOTIDE SEQUENCE [LARGE SCALE GENOMIC DNA]</scope>
    <source>
        <strain evidence="4 5">H1</strain>
    </source>
</reference>
<dbReference type="InterPro" id="IPR000182">
    <property type="entry name" value="GNAT_dom"/>
</dbReference>
<dbReference type="RefSeq" id="WP_265424366.1">
    <property type="nucleotide sequence ID" value="NZ_JAPFPW010000005.1"/>
</dbReference>
<dbReference type="PANTHER" id="PTHR43800:SF1">
    <property type="entry name" value="PEPTIDYL-LYSINE N-ACETYLTRANSFERASE YJAB"/>
    <property type="match status" value="1"/>
</dbReference>
<organism evidence="4 5">
    <name type="scientific">Desulfobotulus pelophilus</name>
    <dbReference type="NCBI Taxonomy" id="2823377"/>
    <lineage>
        <taxon>Bacteria</taxon>
        <taxon>Pseudomonadati</taxon>
        <taxon>Thermodesulfobacteriota</taxon>
        <taxon>Desulfobacteria</taxon>
        <taxon>Desulfobacterales</taxon>
        <taxon>Desulfobacteraceae</taxon>
        <taxon>Desulfobotulus</taxon>
    </lineage>
</organism>
<dbReference type="Pfam" id="PF13508">
    <property type="entry name" value="Acetyltransf_7"/>
    <property type="match status" value="1"/>
</dbReference>
<gene>
    <name evidence="4" type="ORF">OOT00_05775</name>
</gene>
<evidence type="ECO:0000313" key="5">
    <source>
        <dbReference type="Proteomes" id="UP001209681"/>
    </source>
</evidence>
<proteinExistence type="predicted"/>
<name>A0ABT3N7S0_9BACT</name>
<evidence type="ECO:0000259" key="3">
    <source>
        <dbReference type="PROSITE" id="PS51186"/>
    </source>
</evidence>
<dbReference type="PROSITE" id="PS51186">
    <property type="entry name" value="GNAT"/>
    <property type="match status" value="1"/>
</dbReference>
<protein>
    <submittedName>
        <fullName evidence="4">GNAT family N-acetyltransferase</fullName>
        <ecNumber evidence="4">2.3.1.-</ecNumber>
    </submittedName>
</protein>
<evidence type="ECO:0000256" key="1">
    <source>
        <dbReference type="ARBA" id="ARBA00022679"/>
    </source>
</evidence>
<keyword evidence="1 4" id="KW-0808">Transferase</keyword>
<dbReference type="SUPFAM" id="SSF55729">
    <property type="entry name" value="Acyl-CoA N-acyltransferases (Nat)"/>
    <property type="match status" value="1"/>
</dbReference>
<evidence type="ECO:0000256" key="2">
    <source>
        <dbReference type="ARBA" id="ARBA00023315"/>
    </source>
</evidence>
<sequence>MIRKFCESDMDRVLDIWLSASAASHDFMEASFWESQTDNMRHVHLPSSEVFVFEKDSEITGFYALSGNELAAVFISPPFQGMGMGKQLLLHARQQRPRLTLSVYKANKAGYQFYRSQGFSLIGEQTDRHTGHEEYRMST</sequence>
<dbReference type="Proteomes" id="UP001209681">
    <property type="component" value="Unassembled WGS sequence"/>
</dbReference>
<dbReference type="GO" id="GO:0016746">
    <property type="term" value="F:acyltransferase activity"/>
    <property type="evidence" value="ECO:0007669"/>
    <property type="project" value="UniProtKB-KW"/>
</dbReference>
<dbReference type="PANTHER" id="PTHR43800">
    <property type="entry name" value="PEPTIDYL-LYSINE N-ACETYLTRANSFERASE YJAB"/>
    <property type="match status" value="1"/>
</dbReference>
<keyword evidence="2 4" id="KW-0012">Acyltransferase</keyword>
<keyword evidence="5" id="KW-1185">Reference proteome</keyword>
<dbReference type="InterPro" id="IPR016181">
    <property type="entry name" value="Acyl_CoA_acyltransferase"/>
</dbReference>
<dbReference type="EMBL" id="JAPFPW010000005">
    <property type="protein sequence ID" value="MCW7753495.1"/>
    <property type="molecule type" value="Genomic_DNA"/>
</dbReference>
<feature type="domain" description="N-acetyltransferase" evidence="3">
    <location>
        <begin position="1"/>
        <end position="139"/>
    </location>
</feature>